<gene>
    <name evidence="2" type="ORF">GCM10007888_24220</name>
    <name evidence="1" type="ORF">MOX02_20480</name>
</gene>
<reference evidence="2" key="4">
    <citation type="submission" date="2023-01" db="EMBL/GenBank/DDBJ databases">
        <title>Draft genome sequence of Methylobacterium oxalidis strain NBRC 107715.</title>
        <authorList>
            <person name="Sun Q."/>
            <person name="Mori K."/>
        </authorList>
    </citation>
    <scope>NUCLEOTIDE SEQUENCE</scope>
    <source>
        <strain evidence="2">NBRC 107715</strain>
    </source>
</reference>
<dbReference type="Proteomes" id="UP000321960">
    <property type="component" value="Unassembled WGS sequence"/>
</dbReference>
<keyword evidence="4" id="KW-1185">Reference proteome</keyword>
<dbReference type="EMBL" id="BJZU01000033">
    <property type="protein sequence ID" value="GEP04010.1"/>
    <property type="molecule type" value="Genomic_DNA"/>
</dbReference>
<reference evidence="2" key="1">
    <citation type="journal article" date="2014" name="Int. J. Syst. Evol. Microbiol.">
        <title>Complete genome of a new Firmicutes species belonging to the dominant human colonic microbiota ('Ruminococcus bicirculans') reveals two chromosomes and a selective capacity to utilize plant glucans.</title>
        <authorList>
            <consortium name="NISC Comparative Sequencing Program"/>
            <person name="Wegmann U."/>
            <person name="Louis P."/>
            <person name="Goesmann A."/>
            <person name="Henrissat B."/>
            <person name="Duncan S.H."/>
            <person name="Flint H.J."/>
        </authorList>
    </citation>
    <scope>NUCLEOTIDE SEQUENCE</scope>
    <source>
        <strain evidence="2">NBRC 107715</strain>
    </source>
</reference>
<comment type="caution">
    <text evidence="1">The sequence shown here is derived from an EMBL/GenBank/DDBJ whole genome shotgun (WGS) entry which is preliminary data.</text>
</comment>
<accession>A0A512J225</accession>
<evidence type="ECO:0000313" key="2">
    <source>
        <dbReference type="EMBL" id="GLS64041.1"/>
    </source>
</evidence>
<reference evidence="4" key="2">
    <citation type="journal article" date="2019" name="Int. J. Syst. Evol. Microbiol.">
        <title>The Global Catalogue of Microorganisms (GCM) 10K type strain sequencing project: providing services to taxonomists for standard genome sequencing and annotation.</title>
        <authorList>
            <consortium name="The Broad Institute Genomics Platform"/>
            <consortium name="The Broad Institute Genome Sequencing Center for Infectious Disease"/>
            <person name="Wu L."/>
            <person name="Ma J."/>
        </authorList>
    </citation>
    <scope>NUCLEOTIDE SEQUENCE [LARGE SCALE GENOMIC DNA]</scope>
    <source>
        <strain evidence="4">NBRC 107715</strain>
    </source>
</reference>
<dbReference type="AlphaFoldDB" id="A0A512J225"/>
<reference evidence="1 3" key="3">
    <citation type="submission" date="2019-07" db="EMBL/GenBank/DDBJ databases">
        <title>Whole genome shotgun sequence of Methylobacterium oxalidis NBRC 107715.</title>
        <authorList>
            <person name="Hosoyama A."/>
            <person name="Uohara A."/>
            <person name="Ohji S."/>
            <person name="Ichikawa N."/>
        </authorList>
    </citation>
    <scope>NUCLEOTIDE SEQUENCE [LARGE SCALE GENOMIC DNA]</scope>
    <source>
        <strain evidence="1 3">NBRC 107715</strain>
    </source>
</reference>
<protein>
    <submittedName>
        <fullName evidence="1">Uncharacterized protein</fullName>
    </submittedName>
</protein>
<evidence type="ECO:0000313" key="4">
    <source>
        <dbReference type="Proteomes" id="UP001156856"/>
    </source>
</evidence>
<organism evidence="1 3">
    <name type="scientific">Methylobacterium oxalidis</name>
    <dbReference type="NCBI Taxonomy" id="944322"/>
    <lineage>
        <taxon>Bacteria</taxon>
        <taxon>Pseudomonadati</taxon>
        <taxon>Pseudomonadota</taxon>
        <taxon>Alphaproteobacteria</taxon>
        <taxon>Hyphomicrobiales</taxon>
        <taxon>Methylobacteriaceae</taxon>
        <taxon>Methylobacterium</taxon>
    </lineage>
</organism>
<evidence type="ECO:0000313" key="3">
    <source>
        <dbReference type="Proteomes" id="UP000321960"/>
    </source>
</evidence>
<evidence type="ECO:0000313" key="1">
    <source>
        <dbReference type="EMBL" id="GEP04010.1"/>
    </source>
</evidence>
<dbReference type="Proteomes" id="UP001156856">
    <property type="component" value="Unassembled WGS sequence"/>
</dbReference>
<proteinExistence type="predicted"/>
<name>A0A512J225_9HYPH</name>
<sequence>MTAKTQPRPVDSYTARELREIAERAEWRRSEGFIVPPASVPLYVESLKALAREQARRA</sequence>
<dbReference type="RefSeq" id="WP_170267785.1">
    <property type="nucleotide sequence ID" value="NZ_BJZU01000033.1"/>
</dbReference>
<dbReference type="EMBL" id="BSPK01000033">
    <property type="protein sequence ID" value="GLS64041.1"/>
    <property type="molecule type" value="Genomic_DNA"/>
</dbReference>